<dbReference type="Pfam" id="PF00528">
    <property type="entry name" value="BPD_transp_1"/>
    <property type="match status" value="1"/>
</dbReference>
<dbReference type="EMBL" id="JANX01000198">
    <property type="protein sequence ID" value="KGM33310.1"/>
    <property type="molecule type" value="Genomic_DNA"/>
</dbReference>
<dbReference type="PROSITE" id="PS50928">
    <property type="entry name" value="ABC_TM1"/>
    <property type="match status" value="1"/>
</dbReference>
<evidence type="ECO:0000256" key="8">
    <source>
        <dbReference type="RuleBase" id="RU363032"/>
    </source>
</evidence>
<organism evidence="10 11">
    <name type="scientific">Inquilinus limosus MP06</name>
    <dbReference type="NCBI Taxonomy" id="1398085"/>
    <lineage>
        <taxon>Bacteria</taxon>
        <taxon>Pseudomonadati</taxon>
        <taxon>Pseudomonadota</taxon>
        <taxon>Alphaproteobacteria</taxon>
        <taxon>Rhodospirillales</taxon>
        <taxon>Rhodospirillaceae</taxon>
        <taxon>Inquilinus</taxon>
    </lineage>
</organism>
<dbReference type="SUPFAM" id="SSF161098">
    <property type="entry name" value="MetI-like"/>
    <property type="match status" value="1"/>
</dbReference>
<keyword evidence="5 8" id="KW-0812">Transmembrane</keyword>
<feature type="transmembrane region" description="Helical" evidence="8">
    <location>
        <begin position="73"/>
        <end position="99"/>
    </location>
</feature>
<evidence type="ECO:0000256" key="4">
    <source>
        <dbReference type="ARBA" id="ARBA00022475"/>
    </source>
</evidence>
<dbReference type="InterPro" id="IPR010065">
    <property type="entry name" value="AA_ABC_transptr_permease_3TM"/>
</dbReference>
<dbReference type="Gene3D" id="1.10.3720.10">
    <property type="entry name" value="MetI-like"/>
    <property type="match status" value="1"/>
</dbReference>
<dbReference type="OrthoDB" id="7341446at2"/>
<comment type="caution">
    <text evidence="10">The sequence shown here is derived from an EMBL/GenBank/DDBJ whole genome shotgun (WGS) entry which is preliminary data.</text>
</comment>
<keyword evidence="7 8" id="KW-0472">Membrane</keyword>
<name>A0A0A0D5I3_9PROT</name>
<dbReference type="PANTHER" id="PTHR30614:SF35">
    <property type="entry name" value="ABC TRANSPORTER PERMEASE PROTEIN"/>
    <property type="match status" value="1"/>
</dbReference>
<sequence>MQYEFDFDSLRDYWPSFLHGALMTLEMTLVATVAGLAIGVVCAIGRRGRSRWIAGLCGAYVEIVRNTPYLIQIFFLFFGLSSIGLRLPIFAAAVLTMVINVGAYTAEIVRAGMDTVPPGQVEAAQALGLSTPQIYWDVILRPALERVYPALTSQFVLMMLSSSVTSQISAEELTAIANTIQSDTFRPFETYIVVALLYLAMALLLKFGFHLFGQAIFPRRRRLGTPL</sequence>
<gene>
    <name evidence="10" type="ORF">P409_16515</name>
</gene>
<dbReference type="PANTHER" id="PTHR30614">
    <property type="entry name" value="MEMBRANE COMPONENT OF AMINO ACID ABC TRANSPORTER"/>
    <property type="match status" value="1"/>
</dbReference>
<feature type="transmembrane region" description="Helical" evidence="8">
    <location>
        <begin position="20"/>
        <end position="44"/>
    </location>
</feature>
<evidence type="ECO:0000256" key="2">
    <source>
        <dbReference type="ARBA" id="ARBA00010072"/>
    </source>
</evidence>
<evidence type="ECO:0000259" key="9">
    <source>
        <dbReference type="PROSITE" id="PS50928"/>
    </source>
</evidence>
<accession>A0A0A0D5I3</accession>
<keyword evidence="3 8" id="KW-0813">Transport</keyword>
<keyword evidence="4" id="KW-1003">Cell membrane</keyword>
<reference evidence="10 11" key="1">
    <citation type="submission" date="2014-01" db="EMBL/GenBank/DDBJ databases">
        <title>Genome sequence determination for a cystic fibrosis isolate, Inquilinus limosus.</title>
        <authorList>
            <person name="Pino M."/>
            <person name="Di Conza J."/>
            <person name="Gutkind G."/>
        </authorList>
    </citation>
    <scope>NUCLEOTIDE SEQUENCE [LARGE SCALE GENOMIC DNA]</scope>
    <source>
        <strain evidence="10 11">MP06</strain>
    </source>
</reference>
<evidence type="ECO:0000256" key="5">
    <source>
        <dbReference type="ARBA" id="ARBA00022692"/>
    </source>
</evidence>
<comment type="similarity">
    <text evidence="2">Belongs to the binding-protein-dependent transport system permease family. HisMQ subfamily.</text>
</comment>
<dbReference type="NCBIfam" id="TIGR01726">
    <property type="entry name" value="HEQRo_perm_3TM"/>
    <property type="match status" value="1"/>
</dbReference>
<dbReference type="Proteomes" id="UP000029995">
    <property type="component" value="Unassembled WGS sequence"/>
</dbReference>
<dbReference type="InterPro" id="IPR043429">
    <property type="entry name" value="ArtM/GltK/GlnP/TcyL/YhdX-like"/>
</dbReference>
<evidence type="ECO:0000256" key="3">
    <source>
        <dbReference type="ARBA" id="ARBA00022448"/>
    </source>
</evidence>
<evidence type="ECO:0000256" key="6">
    <source>
        <dbReference type="ARBA" id="ARBA00022989"/>
    </source>
</evidence>
<evidence type="ECO:0000256" key="1">
    <source>
        <dbReference type="ARBA" id="ARBA00004429"/>
    </source>
</evidence>
<feature type="transmembrane region" description="Helical" evidence="8">
    <location>
        <begin position="191"/>
        <end position="212"/>
    </location>
</feature>
<dbReference type="InterPro" id="IPR035906">
    <property type="entry name" value="MetI-like_sf"/>
</dbReference>
<proteinExistence type="inferred from homology"/>
<dbReference type="AlphaFoldDB" id="A0A0A0D5I3"/>
<evidence type="ECO:0000256" key="7">
    <source>
        <dbReference type="ARBA" id="ARBA00023136"/>
    </source>
</evidence>
<dbReference type="CDD" id="cd06261">
    <property type="entry name" value="TM_PBP2"/>
    <property type="match status" value="1"/>
</dbReference>
<dbReference type="RefSeq" id="WP_034839468.1">
    <property type="nucleotide sequence ID" value="NZ_JANX01000198.1"/>
</dbReference>
<dbReference type="GO" id="GO:0022857">
    <property type="term" value="F:transmembrane transporter activity"/>
    <property type="evidence" value="ECO:0007669"/>
    <property type="project" value="InterPro"/>
</dbReference>
<protein>
    <submittedName>
        <fullName evidence="10">ABC transporter permease</fullName>
    </submittedName>
</protein>
<feature type="domain" description="ABC transmembrane type-1" evidence="9">
    <location>
        <begin position="21"/>
        <end position="209"/>
    </location>
</feature>
<dbReference type="InterPro" id="IPR000515">
    <property type="entry name" value="MetI-like"/>
</dbReference>
<keyword evidence="6 8" id="KW-1133">Transmembrane helix</keyword>
<evidence type="ECO:0000313" key="11">
    <source>
        <dbReference type="Proteomes" id="UP000029995"/>
    </source>
</evidence>
<dbReference type="GO" id="GO:0006865">
    <property type="term" value="P:amino acid transport"/>
    <property type="evidence" value="ECO:0007669"/>
    <property type="project" value="TreeGrafter"/>
</dbReference>
<dbReference type="GO" id="GO:0043190">
    <property type="term" value="C:ATP-binding cassette (ABC) transporter complex"/>
    <property type="evidence" value="ECO:0007669"/>
    <property type="project" value="InterPro"/>
</dbReference>
<evidence type="ECO:0000313" key="10">
    <source>
        <dbReference type="EMBL" id="KGM33310.1"/>
    </source>
</evidence>
<comment type="subcellular location">
    <subcellularLocation>
        <location evidence="1">Cell inner membrane</location>
        <topology evidence="1">Multi-pass membrane protein</topology>
    </subcellularLocation>
    <subcellularLocation>
        <location evidence="8">Cell membrane</location>
        <topology evidence="8">Multi-pass membrane protein</topology>
    </subcellularLocation>
</comment>